<accession>A0A8J7JZD6</accession>
<comment type="cofactor">
    <cofactor evidence="16">
        <name>Mg(2+)</name>
        <dbReference type="ChEBI" id="CHEBI:18420"/>
    </cofactor>
    <text evidence="16">Binds 2 magnesium ions per subunit.</text>
</comment>
<evidence type="ECO:0000256" key="1">
    <source>
        <dbReference type="ARBA" id="ARBA00004496"/>
    </source>
</evidence>
<evidence type="ECO:0000256" key="8">
    <source>
        <dbReference type="ARBA" id="ARBA00022705"/>
    </source>
</evidence>
<dbReference type="SUPFAM" id="SSF56672">
    <property type="entry name" value="DNA/RNA polymerases"/>
    <property type="match status" value="1"/>
</dbReference>
<keyword evidence="19" id="KW-1185">Reference proteome</keyword>
<keyword evidence="6 16" id="KW-0808">Transferase</keyword>
<feature type="site" description="Substrate discrimination" evidence="16">
    <location>
        <position position="17"/>
    </location>
</feature>
<dbReference type="FunFam" id="3.30.1490.100:FF:000004">
    <property type="entry name" value="DNA polymerase IV"/>
    <property type="match status" value="1"/>
</dbReference>
<dbReference type="GO" id="GO:0006281">
    <property type="term" value="P:DNA repair"/>
    <property type="evidence" value="ECO:0007669"/>
    <property type="project" value="UniProtKB-UniRule"/>
</dbReference>
<dbReference type="Gene3D" id="3.30.1490.100">
    <property type="entry name" value="DNA polymerase, Y-family, little finger domain"/>
    <property type="match status" value="1"/>
</dbReference>
<evidence type="ECO:0000256" key="2">
    <source>
        <dbReference type="ARBA" id="ARBA00010945"/>
    </source>
</evidence>
<sequence>MANQIRKIIHIDMDAFYASVEQRDRPQYRGKPLVVGGSATQRGVVAAASYEARKYGIHSAMPSRIAIARCPNLIFAKPRFEVYREISAQIHDIFKRYTDTFEPVALDEAYLDVTENKQGLPYASTVARHIRAEIFQETQLTASAGVSINKFLAKMASGTNKPNGMTVILPEDAQTFVEQLPIEKFHGIGKVTAAKMHDLNIRTGADLKERELEFLVRQFGKSGNYYYNIARAQDDRAVEPNRVRKSIGAENSFAENLSDKATCILELEQIAQTLHKRIEKHQASGRTLTLKVKFSDYQQITRSKTLLMPINDLGAIVKEAIALFEGIELGDREVLLQADRSIRLLGISLSNLDNNKELEAVQLSLFDKAFRNAAQS</sequence>
<keyword evidence="7 16" id="KW-0548">Nucleotidyltransferase</keyword>
<dbReference type="InterPro" id="IPR001126">
    <property type="entry name" value="UmuC"/>
</dbReference>
<keyword evidence="10 16" id="KW-0227">DNA damage</keyword>
<comment type="subunit">
    <text evidence="3 16">Monomer.</text>
</comment>
<evidence type="ECO:0000256" key="6">
    <source>
        <dbReference type="ARBA" id="ARBA00022679"/>
    </source>
</evidence>
<dbReference type="InterPro" id="IPR043502">
    <property type="entry name" value="DNA/RNA_pol_sf"/>
</dbReference>
<evidence type="ECO:0000256" key="4">
    <source>
        <dbReference type="ARBA" id="ARBA00022457"/>
    </source>
</evidence>
<keyword evidence="5 16" id="KW-0963">Cytoplasm</keyword>
<feature type="binding site" evidence="16">
    <location>
        <position position="12"/>
    </location>
    <ligand>
        <name>Mg(2+)</name>
        <dbReference type="ChEBI" id="CHEBI:18420"/>
    </ligand>
</feature>
<dbReference type="Gene3D" id="3.30.70.270">
    <property type="match status" value="1"/>
</dbReference>
<dbReference type="GO" id="GO:0000287">
    <property type="term" value="F:magnesium ion binding"/>
    <property type="evidence" value="ECO:0007669"/>
    <property type="project" value="UniProtKB-UniRule"/>
</dbReference>
<dbReference type="RefSeq" id="WP_193918121.1">
    <property type="nucleotide sequence ID" value="NZ_JADEWL010000013.1"/>
</dbReference>
<comment type="subcellular location">
    <subcellularLocation>
        <location evidence="1 16">Cytoplasm</location>
    </subcellularLocation>
</comment>
<reference evidence="18" key="1">
    <citation type="submission" date="2020-10" db="EMBL/GenBank/DDBJ databases">
        <authorList>
            <person name="Castelo-Branco R."/>
            <person name="Eusebio N."/>
            <person name="Adriana R."/>
            <person name="Vieira A."/>
            <person name="Brugerolle De Fraissinette N."/>
            <person name="Rezende De Castro R."/>
            <person name="Schneider M.P."/>
            <person name="Vasconcelos V."/>
            <person name="Leao P.N."/>
        </authorList>
    </citation>
    <scope>NUCLEOTIDE SEQUENCE</scope>
    <source>
        <strain evidence="18">LEGE 06105</strain>
    </source>
</reference>
<feature type="active site" evidence="16">
    <location>
        <position position="108"/>
    </location>
</feature>
<dbReference type="Pfam" id="PF11799">
    <property type="entry name" value="IMS_C"/>
    <property type="match status" value="1"/>
</dbReference>
<evidence type="ECO:0000256" key="10">
    <source>
        <dbReference type="ARBA" id="ARBA00022763"/>
    </source>
</evidence>
<evidence type="ECO:0000256" key="12">
    <source>
        <dbReference type="ARBA" id="ARBA00022932"/>
    </source>
</evidence>
<feature type="domain" description="UmuC" evidence="17">
    <location>
        <begin position="8"/>
        <end position="189"/>
    </location>
</feature>
<comment type="caution">
    <text evidence="18">The sequence shown here is derived from an EMBL/GenBank/DDBJ whole genome shotgun (WGS) entry which is preliminary data.</text>
</comment>
<comment type="function">
    <text evidence="16">Poorly processive, error-prone DNA polymerase involved in untargeted mutagenesis. Copies undamaged DNA at stalled replication forks, which arise in vivo from mismatched or misaligned primer ends. These misaligned primers can be extended by PolIV. Exhibits no 3'-5' exonuclease (proofreading) activity. May be involved in translesional synthesis, in conjunction with the beta clamp from PolIII.</text>
</comment>
<dbReference type="InterPro" id="IPR036775">
    <property type="entry name" value="DNA_pol_Y-fam_lit_finger_sf"/>
</dbReference>
<dbReference type="GO" id="GO:0005829">
    <property type="term" value="C:cytosol"/>
    <property type="evidence" value="ECO:0007669"/>
    <property type="project" value="TreeGrafter"/>
</dbReference>
<dbReference type="Pfam" id="PF00817">
    <property type="entry name" value="IMS"/>
    <property type="match status" value="1"/>
</dbReference>
<comment type="similarity">
    <text evidence="2 16">Belongs to the DNA polymerase type-Y family.</text>
</comment>
<keyword evidence="9 16" id="KW-0479">Metal-binding</keyword>
<dbReference type="PROSITE" id="PS50173">
    <property type="entry name" value="UMUC"/>
    <property type="match status" value="1"/>
</dbReference>
<name>A0A8J7JZD6_9CYAN</name>
<dbReference type="GO" id="GO:0003684">
    <property type="term" value="F:damaged DNA binding"/>
    <property type="evidence" value="ECO:0007669"/>
    <property type="project" value="InterPro"/>
</dbReference>
<proteinExistence type="inferred from homology"/>
<dbReference type="InterPro" id="IPR017961">
    <property type="entry name" value="DNA_pol_Y-fam_little_finger"/>
</dbReference>
<dbReference type="EMBL" id="JADEWL010000013">
    <property type="protein sequence ID" value="MBE9212311.1"/>
    <property type="molecule type" value="Genomic_DNA"/>
</dbReference>
<evidence type="ECO:0000256" key="16">
    <source>
        <dbReference type="HAMAP-Rule" id="MF_01113"/>
    </source>
</evidence>
<dbReference type="PANTHER" id="PTHR11076:SF33">
    <property type="entry name" value="DNA POLYMERASE KAPPA"/>
    <property type="match status" value="1"/>
</dbReference>
<dbReference type="EC" id="2.7.7.7" evidence="16"/>
<dbReference type="InterPro" id="IPR050116">
    <property type="entry name" value="DNA_polymerase-Y"/>
</dbReference>
<dbReference type="GO" id="GO:0009432">
    <property type="term" value="P:SOS response"/>
    <property type="evidence" value="ECO:0007669"/>
    <property type="project" value="TreeGrafter"/>
</dbReference>
<keyword evidence="8 16" id="KW-0235">DNA replication</keyword>
<evidence type="ECO:0000256" key="3">
    <source>
        <dbReference type="ARBA" id="ARBA00011245"/>
    </source>
</evidence>
<dbReference type="GO" id="GO:0003887">
    <property type="term" value="F:DNA-directed DNA polymerase activity"/>
    <property type="evidence" value="ECO:0007669"/>
    <property type="project" value="UniProtKB-UniRule"/>
</dbReference>
<dbReference type="Proteomes" id="UP000620559">
    <property type="component" value="Unassembled WGS sequence"/>
</dbReference>
<evidence type="ECO:0000256" key="5">
    <source>
        <dbReference type="ARBA" id="ARBA00022490"/>
    </source>
</evidence>
<dbReference type="InterPro" id="IPR024728">
    <property type="entry name" value="PolY_HhH_motif"/>
</dbReference>
<dbReference type="FunFam" id="1.10.150.20:FF:000019">
    <property type="entry name" value="DNA polymerase IV"/>
    <property type="match status" value="1"/>
</dbReference>
<dbReference type="GO" id="GO:0006261">
    <property type="term" value="P:DNA-templated DNA replication"/>
    <property type="evidence" value="ECO:0007669"/>
    <property type="project" value="UniProtKB-UniRule"/>
</dbReference>
<dbReference type="HAMAP" id="MF_01113">
    <property type="entry name" value="DNApol_IV"/>
    <property type="match status" value="1"/>
</dbReference>
<evidence type="ECO:0000256" key="15">
    <source>
        <dbReference type="ARBA" id="ARBA00049244"/>
    </source>
</evidence>
<dbReference type="Pfam" id="PF11798">
    <property type="entry name" value="IMS_HHH"/>
    <property type="match status" value="1"/>
</dbReference>
<dbReference type="GO" id="GO:0042276">
    <property type="term" value="P:error-prone translesion synthesis"/>
    <property type="evidence" value="ECO:0007669"/>
    <property type="project" value="TreeGrafter"/>
</dbReference>
<comment type="catalytic activity">
    <reaction evidence="15 16">
        <text>DNA(n) + a 2'-deoxyribonucleoside 5'-triphosphate = DNA(n+1) + diphosphate</text>
        <dbReference type="Rhea" id="RHEA:22508"/>
        <dbReference type="Rhea" id="RHEA-COMP:17339"/>
        <dbReference type="Rhea" id="RHEA-COMP:17340"/>
        <dbReference type="ChEBI" id="CHEBI:33019"/>
        <dbReference type="ChEBI" id="CHEBI:61560"/>
        <dbReference type="ChEBI" id="CHEBI:173112"/>
        <dbReference type="EC" id="2.7.7.7"/>
    </reaction>
</comment>
<gene>
    <name evidence="16 18" type="primary">dinB</name>
    <name evidence="18" type="ORF">IQ247_06245</name>
</gene>
<keyword evidence="4 16" id="KW-0515">Mutator protein</keyword>
<evidence type="ECO:0000313" key="18">
    <source>
        <dbReference type="EMBL" id="MBE9212311.1"/>
    </source>
</evidence>
<dbReference type="InterPro" id="IPR043128">
    <property type="entry name" value="Rev_trsase/Diguanyl_cyclase"/>
</dbReference>
<dbReference type="FunFam" id="3.40.1170.60:FF:000001">
    <property type="entry name" value="DNA polymerase IV"/>
    <property type="match status" value="1"/>
</dbReference>
<dbReference type="AlphaFoldDB" id="A0A8J7JZD6"/>
<dbReference type="SUPFAM" id="SSF100879">
    <property type="entry name" value="Lesion bypass DNA polymerase (Y-family), little finger domain"/>
    <property type="match status" value="1"/>
</dbReference>
<evidence type="ECO:0000313" key="19">
    <source>
        <dbReference type="Proteomes" id="UP000620559"/>
    </source>
</evidence>
<evidence type="ECO:0000256" key="7">
    <source>
        <dbReference type="ARBA" id="ARBA00022695"/>
    </source>
</evidence>
<evidence type="ECO:0000256" key="13">
    <source>
        <dbReference type="ARBA" id="ARBA00023125"/>
    </source>
</evidence>
<organism evidence="18 19">
    <name type="scientific">Plectonema cf. radiosum LEGE 06105</name>
    <dbReference type="NCBI Taxonomy" id="945769"/>
    <lineage>
        <taxon>Bacteria</taxon>
        <taxon>Bacillati</taxon>
        <taxon>Cyanobacteriota</taxon>
        <taxon>Cyanophyceae</taxon>
        <taxon>Oscillatoriophycideae</taxon>
        <taxon>Oscillatoriales</taxon>
        <taxon>Microcoleaceae</taxon>
        <taxon>Plectonema</taxon>
    </lineage>
</organism>
<dbReference type="CDD" id="cd03586">
    <property type="entry name" value="PolY_Pol_IV_kappa"/>
    <property type="match status" value="1"/>
</dbReference>
<keyword evidence="13 16" id="KW-0238">DNA-binding</keyword>
<dbReference type="NCBIfam" id="NF002677">
    <property type="entry name" value="PRK02406.1"/>
    <property type="match status" value="1"/>
</dbReference>
<evidence type="ECO:0000256" key="11">
    <source>
        <dbReference type="ARBA" id="ARBA00022842"/>
    </source>
</evidence>
<dbReference type="Gene3D" id="3.40.1170.60">
    <property type="match status" value="1"/>
</dbReference>
<dbReference type="Gene3D" id="1.10.150.20">
    <property type="entry name" value="5' to 3' exonuclease, C-terminal subdomain"/>
    <property type="match status" value="1"/>
</dbReference>
<keyword evidence="14 16" id="KW-0234">DNA repair</keyword>
<evidence type="ECO:0000256" key="14">
    <source>
        <dbReference type="ARBA" id="ARBA00023204"/>
    </source>
</evidence>
<protein>
    <recommendedName>
        <fullName evidence="16">DNA polymerase IV</fullName>
        <shortName evidence="16">Pol IV</shortName>
        <ecNumber evidence="16">2.7.7.7</ecNumber>
    </recommendedName>
</protein>
<evidence type="ECO:0000256" key="9">
    <source>
        <dbReference type="ARBA" id="ARBA00022723"/>
    </source>
</evidence>
<keyword evidence="12 16" id="KW-0239">DNA-directed DNA polymerase</keyword>
<keyword evidence="11 16" id="KW-0460">Magnesium</keyword>
<feature type="binding site" evidence="16">
    <location>
        <position position="107"/>
    </location>
    <ligand>
        <name>Mg(2+)</name>
        <dbReference type="ChEBI" id="CHEBI:18420"/>
    </ligand>
</feature>
<dbReference type="InterPro" id="IPR022880">
    <property type="entry name" value="DNApol_IV"/>
</dbReference>
<evidence type="ECO:0000259" key="17">
    <source>
        <dbReference type="PROSITE" id="PS50173"/>
    </source>
</evidence>
<dbReference type="PANTHER" id="PTHR11076">
    <property type="entry name" value="DNA REPAIR POLYMERASE UMUC / TRANSFERASE FAMILY MEMBER"/>
    <property type="match status" value="1"/>
</dbReference>